<proteinExistence type="predicted"/>
<comment type="caution">
    <text evidence="1">The sequence shown here is derived from an EMBL/GenBank/DDBJ whole genome shotgun (WGS) entry which is preliminary data.</text>
</comment>
<evidence type="ECO:0008006" key="3">
    <source>
        <dbReference type="Google" id="ProtNLM"/>
    </source>
</evidence>
<organism evidence="1 2">
    <name type="scientific">Lacticaseibacillus yichunensis</name>
    <dbReference type="NCBI Taxonomy" id="2486015"/>
    <lineage>
        <taxon>Bacteria</taxon>
        <taxon>Bacillati</taxon>
        <taxon>Bacillota</taxon>
        <taxon>Bacilli</taxon>
        <taxon>Lactobacillales</taxon>
        <taxon>Lactobacillaceae</taxon>
        <taxon>Lacticaseibacillus</taxon>
    </lineage>
</organism>
<gene>
    <name evidence="1" type="ORF">ACFQ47_10320</name>
</gene>
<evidence type="ECO:0000313" key="1">
    <source>
        <dbReference type="EMBL" id="MFD1433060.1"/>
    </source>
</evidence>
<accession>A0ABW4CQ51</accession>
<protein>
    <recommendedName>
        <fullName evidence="3">IpaB/EvcA family protein</fullName>
    </recommendedName>
</protein>
<reference evidence="2" key="1">
    <citation type="journal article" date="2019" name="Int. J. Syst. Evol. Microbiol.">
        <title>The Global Catalogue of Microorganisms (GCM) 10K type strain sequencing project: providing services to taxonomists for standard genome sequencing and annotation.</title>
        <authorList>
            <consortium name="The Broad Institute Genomics Platform"/>
            <consortium name="The Broad Institute Genome Sequencing Center for Infectious Disease"/>
            <person name="Wu L."/>
            <person name="Ma J."/>
        </authorList>
    </citation>
    <scope>NUCLEOTIDE SEQUENCE [LARGE SCALE GENOMIC DNA]</scope>
    <source>
        <strain evidence="2">CCM 8947</strain>
    </source>
</reference>
<dbReference type="EMBL" id="JBHTOG010000054">
    <property type="protein sequence ID" value="MFD1433060.1"/>
    <property type="molecule type" value="Genomic_DNA"/>
</dbReference>
<keyword evidence="2" id="KW-1185">Reference proteome</keyword>
<name>A0ABW4CQ51_9LACO</name>
<dbReference type="RefSeq" id="WP_125698341.1">
    <property type="nucleotide sequence ID" value="NZ_JBHTOG010000054.1"/>
</dbReference>
<evidence type="ECO:0000313" key="2">
    <source>
        <dbReference type="Proteomes" id="UP001597192"/>
    </source>
</evidence>
<dbReference type="Proteomes" id="UP001597192">
    <property type="component" value="Unassembled WGS sequence"/>
</dbReference>
<sequence>MAEIENPQLQELFEEVQKGYAMPIHVEIAGPASGVLTHDQSHQKLEADGSVTVQITDTTAVDYTLSHELLHMYFTTQGVPLPQYQLLTGDPSLDRQFYATSTALYDAAMHVLVTGWQRDHGLITEAVEAQVQTGFDQLTPKESPETENLVVFRIMSLLDLMVFRQGGSAADQDRWRTDFPETAPLAFGLFGVIMDKPLDAPTRVRRTVVNLFKMFEEIVQQLGYEPPANTEFVSLPPILSPRQLRLSLNQLFDLKHSDFRSRETKHRGYVALGKGDDQNAFVLPLVDPKPEDFRKMYQQPLEDILKKYDVLYGVRN</sequence>